<feature type="transmembrane region" description="Helical" evidence="1">
    <location>
        <begin position="38"/>
        <end position="57"/>
    </location>
</feature>
<feature type="domain" description="DUF218" evidence="2">
    <location>
        <begin position="76"/>
        <end position="238"/>
    </location>
</feature>
<dbReference type="Gene3D" id="3.40.50.620">
    <property type="entry name" value="HUPs"/>
    <property type="match status" value="1"/>
</dbReference>
<keyword evidence="1" id="KW-1133">Transmembrane helix</keyword>
<dbReference type="PANTHER" id="PTHR30336">
    <property type="entry name" value="INNER MEMBRANE PROTEIN, PROBABLE PERMEASE"/>
    <property type="match status" value="1"/>
</dbReference>
<evidence type="ECO:0000256" key="1">
    <source>
        <dbReference type="SAM" id="Phobius"/>
    </source>
</evidence>
<comment type="caution">
    <text evidence="3">The sequence shown here is derived from an EMBL/GenBank/DDBJ whole genome shotgun (WGS) entry which is preliminary data.</text>
</comment>
<protein>
    <submittedName>
        <fullName evidence="3">YdcF family protein</fullName>
    </submittedName>
</protein>
<dbReference type="Proteomes" id="UP001269375">
    <property type="component" value="Unassembled WGS sequence"/>
</dbReference>
<keyword evidence="1" id="KW-0812">Transmembrane</keyword>
<accession>A0ABU1GUC3</accession>
<sequence>MITLIKVFILPPGLFLVLLLGFLMLMPRYPKLMRCLSGATLAVLWLISTPVVSSLLLGPVERVMPSTPAQWESAGAIVVLGNGRDYGAPELNGRDRTNPLALARLAEGARIARKTGLPILLTGGKEPWSRASEAELMQRSLTEEFGLKATWLETKSADTEENAEFSARLLKRDGVNRVVLVTTAFHMARAQRDFERAGLDVVPAPTGFGSDISGGWLWWAPQFDSLERSRWALHEYMGWIAGH</sequence>
<dbReference type="RefSeq" id="WP_251589415.1">
    <property type="nucleotide sequence ID" value="NZ_JAMLJI010000001.1"/>
</dbReference>
<dbReference type="InterPro" id="IPR003848">
    <property type="entry name" value="DUF218"/>
</dbReference>
<reference evidence="3 4" key="1">
    <citation type="submission" date="2023-04" db="EMBL/GenBank/DDBJ databases">
        <title>A long-awaited taxogenomic arrangement of the family Halomonadaceae.</title>
        <authorList>
            <person name="De La Haba R."/>
            <person name="Chuvochina M."/>
            <person name="Wittouck S."/>
            <person name="Arahal D.R."/>
            <person name="Sanchez-Porro C."/>
            <person name="Hugenholtz P."/>
            <person name="Ventosa A."/>
        </authorList>
    </citation>
    <scope>NUCLEOTIDE SEQUENCE [LARGE SCALE GENOMIC DNA]</scope>
    <source>
        <strain evidence="3 4">DSM 22428</strain>
    </source>
</reference>
<gene>
    <name evidence="3" type="ORF">QC825_06065</name>
</gene>
<evidence type="ECO:0000313" key="4">
    <source>
        <dbReference type="Proteomes" id="UP001269375"/>
    </source>
</evidence>
<dbReference type="InterPro" id="IPR051599">
    <property type="entry name" value="Cell_Envelope_Assoc"/>
</dbReference>
<dbReference type="Pfam" id="PF02698">
    <property type="entry name" value="DUF218"/>
    <property type="match status" value="1"/>
</dbReference>
<dbReference type="PANTHER" id="PTHR30336:SF4">
    <property type="entry name" value="ENVELOPE BIOGENESIS FACTOR ELYC"/>
    <property type="match status" value="1"/>
</dbReference>
<dbReference type="CDD" id="cd06259">
    <property type="entry name" value="YdcF-like"/>
    <property type="match status" value="1"/>
</dbReference>
<dbReference type="EMBL" id="JARWAO010000003">
    <property type="protein sequence ID" value="MDR5895635.1"/>
    <property type="molecule type" value="Genomic_DNA"/>
</dbReference>
<name>A0ABU1GUC3_9GAMM</name>
<feature type="transmembrane region" description="Helical" evidence="1">
    <location>
        <begin position="7"/>
        <end position="26"/>
    </location>
</feature>
<evidence type="ECO:0000259" key="2">
    <source>
        <dbReference type="Pfam" id="PF02698"/>
    </source>
</evidence>
<evidence type="ECO:0000313" key="3">
    <source>
        <dbReference type="EMBL" id="MDR5895635.1"/>
    </source>
</evidence>
<keyword evidence="1" id="KW-0472">Membrane</keyword>
<dbReference type="InterPro" id="IPR014729">
    <property type="entry name" value="Rossmann-like_a/b/a_fold"/>
</dbReference>
<keyword evidence="4" id="KW-1185">Reference proteome</keyword>
<organism evidence="3 4">
    <name type="scientific">Larsenimonas suaedae</name>
    <dbReference type="NCBI Taxonomy" id="1851019"/>
    <lineage>
        <taxon>Bacteria</taxon>
        <taxon>Pseudomonadati</taxon>
        <taxon>Pseudomonadota</taxon>
        <taxon>Gammaproteobacteria</taxon>
        <taxon>Oceanospirillales</taxon>
        <taxon>Halomonadaceae</taxon>
        <taxon>Larsenimonas</taxon>
    </lineage>
</organism>
<proteinExistence type="predicted"/>